<sequence length="196" mass="19772">MVYQRTASPAQFSSGRGSRERCRGCGYGLGQFQVEYASNDDDGLGRGYCSLDCYTSAKGLLLDAPPEPKPWRRTAIMSRRQQRDLGWTSTVLPGSSTGTFGAGGAAGDDTSSQESSVADWQTVDSEDGETSVGSGSGVGGVGAARGGGGGAAAVAVAGFNNNYNHLVGRRPDSFSARETGGGGGGAAAAASGGRWG</sequence>
<reference evidence="2 3" key="1">
    <citation type="journal article" date="2010" name="Nature">
        <title>The Ectocarpus genome and the independent evolution of multicellularity in brown algae.</title>
        <authorList>
            <person name="Cock J.M."/>
            <person name="Sterck L."/>
            <person name="Rouze P."/>
            <person name="Scornet D."/>
            <person name="Allen A.E."/>
            <person name="Amoutzias G."/>
            <person name="Anthouard V."/>
            <person name="Artiguenave F."/>
            <person name="Aury J.M."/>
            <person name="Badger J.H."/>
            <person name="Beszteri B."/>
            <person name="Billiau K."/>
            <person name="Bonnet E."/>
            <person name="Bothwell J.H."/>
            <person name="Bowler C."/>
            <person name="Boyen C."/>
            <person name="Brownlee C."/>
            <person name="Carrano C.J."/>
            <person name="Charrier B."/>
            <person name="Cho G.Y."/>
            <person name="Coelho S.M."/>
            <person name="Collen J."/>
            <person name="Corre E."/>
            <person name="Da Silva C."/>
            <person name="Delage L."/>
            <person name="Delaroque N."/>
            <person name="Dittami S.M."/>
            <person name="Doulbeau S."/>
            <person name="Elias M."/>
            <person name="Farnham G."/>
            <person name="Gachon C.M."/>
            <person name="Gschloessl B."/>
            <person name="Heesch S."/>
            <person name="Jabbari K."/>
            <person name="Jubin C."/>
            <person name="Kawai H."/>
            <person name="Kimura K."/>
            <person name="Kloareg B."/>
            <person name="Kupper F.C."/>
            <person name="Lang D."/>
            <person name="Le Bail A."/>
            <person name="Leblanc C."/>
            <person name="Lerouge P."/>
            <person name="Lohr M."/>
            <person name="Lopez P.J."/>
            <person name="Martens C."/>
            <person name="Maumus F."/>
            <person name="Michel G."/>
            <person name="Miranda-Saavedra D."/>
            <person name="Morales J."/>
            <person name="Moreau H."/>
            <person name="Motomura T."/>
            <person name="Nagasato C."/>
            <person name="Napoli C.A."/>
            <person name="Nelson D.R."/>
            <person name="Nyvall-Collen P."/>
            <person name="Peters A.F."/>
            <person name="Pommier C."/>
            <person name="Potin P."/>
            <person name="Poulain J."/>
            <person name="Quesneville H."/>
            <person name="Read B."/>
            <person name="Rensing S.A."/>
            <person name="Ritter A."/>
            <person name="Rousvoal S."/>
            <person name="Samanta M."/>
            <person name="Samson G."/>
            <person name="Schroeder D.C."/>
            <person name="Segurens B."/>
            <person name="Strittmatter M."/>
            <person name="Tonon T."/>
            <person name="Tregear J.W."/>
            <person name="Valentin K."/>
            <person name="von Dassow P."/>
            <person name="Yamagishi T."/>
            <person name="Van de Peer Y."/>
            <person name="Wincker P."/>
        </authorList>
    </citation>
    <scope>NUCLEOTIDE SEQUENCE [LARGE SCALE GENOMIC DNA]</scope>
    <source>
        <strain evidence="3">Ec32 / CCAP1310/4</strain>
    </source>
</reference>
<feature type="region of interest" description="Disordered" evidence="1">
    <location>
        <begin position="169"/>
        <end position="196"/>
    </location>
</feature>
<dbReference type="OrthoDB" id="10519696at2759"/>
<feature type="region of interest" description="Disordered" evidence="1">
    <location>
        <begin position="88"/>
        <end position="138"/>
    </location>
</feature>
<organism evidence="2 3">
    <name type="scientific">Ectocarpus siliculosus</name>
    <name type="common">Brown alga</name>
    <name type="synonym">Conferva siliculosa</name>
    <dbReference type="NCBI Taxonomy" id="2880"/>
    <lineage>
        <taxon>Eukaryota</taxon>
        <taxon>Sar</taxon>
        <taxon>Stramenopiles</taxon>
        <taxon>Ochrophyta</taxon>
        <taxon>PX clade</taxon>
        <taxon>Phaeophyceae</taxon>
        <taxon>Ectocarpales</taxon>
        <taxon>Ectocarpaceae</taxon>
        <taxon>Ectocarpus</taxon>
    </lineage>
</organism>
<feature type="compositionally biased region" description="Low complexity" evidence="1">
    <location>
        <begin position="187"/>
        <end position="196"/>
    </location>
</feature>
<feature type="compositionally biased region" description="Polar residues" evidence="1">
    <location>
        <begin position="113"/>
        <end position="123"/>
    </location>
</feature>
<proteinExistence type="predicted"/>
<name>D8LJU2_ECTSI</name>
<dbReference type="Proteomes" id="UP000002630">
    <property type="component" value="Unassembled WGS sequence"/>
</dbReference>
<dbReference type="InParanoid" id="D8LJU2"/>
<dbReference type="EMBL" id="FN649760">
    <property type="protein sequence ID" value="CBN79608.2"/>
    <property type="molecule type" value="Genomic_DNA"/>
</dbReference>
<evidence type="ECO:0000313" key="2">
    <source>
        <dbReference type="EMBL" id="CBN79608.2"/>
    </source>
</evidence>
<keyword evidence="3" id="KW-1185">Reference proteome</keyword>
<gene>
    <name evidence="2" type="ORF">Esi_0271_0035</name>
</gene>
<dbReference type="AlphaFoldDB" id="D8LJU2"/>
<feature type="non-terminal residue" evidence="2">
    <location>
        <position position="196"/>
    </location>
</feature>
<evidence type="ECO:0000256" key="1">
    <source>
        <dbReference type="SAM" id="MobiDB-lite"/>
    </source>
</evidence>
<protein>
    <submittedName>
        <fullName evidence="2">Uncharacterized protein</fullName>
    </submittedName>
</protein>
<evidence type="ECO:0000313" key="3">
    <source>
        <dbReference type="Proteomes" id="UP000002630"/>
    </source>
</evidence>
<accession>D8LJU2</accession>